<dbReference type="EMBL" id="ML119647">
    <property type="protein sequence ID" value="RPA87164.1"/>
    <property type="molecule type" value="Genomic_DNA"/>
</dbReference>
<dbReference type="Proteomes" id="UP000275078">
    <property type="component" value="Unassembled WGS sequence"/>
</dbReference>
<name>A0A3N4IZT9_ASCIM</name>
<proteinExistence type="predicted"/>
<evidence type="ECO:0000313" key="2">
    <source>
        <dbReference type="EMBL" id="RPA87164.1"/>
    </source>
</evidence>
<reference evidence="2 3" key="1">
    <citation type="journal article" date="2018" name="Nat. Ecol. Evol.">
        <title>Pezizomycetes genomes reveal the molecular basis of ectomycorrhizal truffle lifestyle.</title>
        <authorList>
            <person name="Murat C."/>
            <person name="Payen T."/>
            <person name="Noel B."/>
            <person name="Kuo A."/>
            <person name="Morin E."/>
            <person name="Chen J."/>
            <person name="Kohler A."/>
            <person name="Krizsan K."/>
            <person name="Balestrini R."/>
            <person name="Da Silva C."/>
            <person name="Montanini B."/>
            <person name="Hainaut M."/>
            <person name="Levati E."/>
            <person name="Barry K.W."/>
            <person name="Belfiori B."/>
            <person name="Cichocki N."/>
            <person name="Clum A."/>
            <person name="Dockter R.B."/>
            <person name="Fauchery L."/>
            <person name="Guy J."/>
            <person name="Iotti M."/>
            <person name="Le Tacon F."/>
            <person name="Lindquist E.A."/>
            <person name="Lipzen A."/>
            <person name="Malagnac F."/>
            <person name="Mello A."/>
            <person name="Molinier V."/>
            <person name="Miyauchi S."/>
            <person name="Poulain J."/>
            <person name="Riccioni C."/>
            <person name="Rubini A."/>
            <person name="Sitrit Y."/>
            <person name="Splivallo R."/>
            <person name="Traeger S."/>
            <person name="Wang M."/>
            <person name="Zifcakova L."/>
            <person name="Wipf D."/>
            <person name="Zambonelli A."/>
            <person name="Paolocci F."/>
            <person name="Nowrousian M."/>
            <person name="Ottonello S."/>
            <person name="Baldrian P."/>
            <person name="Spatafora J.W."/>
            <person name="Henrissat B."/>
            <person name="Nagy L.G."/>
            <person name="Aury J.M."/>
            <person name="Wincker P."/>
            <person name="Grigoriev I.V."/>
            <person name="Bonfante P."/>
            <person name="Martin F.M."/>
        </authorList>
    </citation>
    <scope>NUCLEOTIDE SEQUENCE [LARGE SCALE GENOMIC DNA]</scope>
    <source>
        <strain evidence="2 3">RN42</strain>
    </source>
</reference>
<gene>
    <name evidence="2" type="ORF">BJ508DRAFT_372262</name>
</gene>
<accession>A0A3N4IZT9</accession>
<feature type="region of interest" description="Disordered" evidence="1">
    <location>
        <begin position="1"/>
        <end position="78"/>
    </location>
</feature>
<evidence type="ECO:0000313" key="3">
    <source>
        <dbReference type="Proteomes" id="UP000275078"/>
    </source>
</evidence>
<protein>
    <submittedName>
        <fullName evidence="2">Uncharacterized protein</fullName>
    </submittedName>
</protein>
<dbReference type="AlphaFoldDB" id="A0A3N4IZT9"/>
<feature type="compositionally biased region" description="Polar residues" evidence="1">
    <location>
        <begin position="7"/>
        <end position="23"/>
    </location>
</feature>
<keyword evidence="3" id="KW-1185">Reference proteome</keyword>
<organism evidence="2 3">
    <name type="scientific">Ascobolus immersus RN42</name>
    <dbReference type="NCBI Taxonomy" id="1160509"/>
    <lineage>
        <taxon>Eukaryota</taxon>
        <taxon>Fungi</taxon>
        <taxon>Dikarya</taxon>
        <taxon>Ascomycota</taxon>
        <taxon>Pezizomycotina</taxon>
        <taxon>Pezizomycetes</taxon>
        <taxon>Pezizales</taxon>
        <taxon>Ascobolaceae</taxon>
        <taxon>Ascobolus</taxon>
    </lineage>
</organism>
<sequence length="320" mass="35916">MAKSVSDVPQRTASPRPTSSVDSSPRRLHSDIPSRTFVRSPDRDLLRRVTSPKPTSNSPYQLPLTPPQSGPASPTVERPHFSAIRRTSSPVQSAKITKRLPKTNKQVNYKYATSTASDHQVEKVLANPVIDEATGEVIGHKTLMTKTVTMTLTTTVIVSKLDEDGNVVEESIVEENKGTALKGEDCKCGHWNMHQNFHLSHHSSGGGHRLSVGGRFCRHHNSTLIPLHPTHLSFPKFSPSSLSFDIPWLIWTSTLGFFWTQPGPSGLYLEQFWTALLWTSKELTYSPVWRLQDPDWTLLDYYRRAFLDHVGVFGFRFGSE</sequence>
<evidence type="ECO:0000256" key="1">
    <source>
        <dbReference type="SAM" id="MobiDB-lite"/>
    </source>
</evidence>